<accession>V9F6Q4</accession>
<reference evidence="2 3" key="1">
    <citation type="submission" date="2013-11" db="EMBL/GenBank/DDBJ databases">
        <title>The Genome Sequence of Phytophthora parasitica P1569.</title>
        <authorList>
            <consortium name="The Broad Institute Genomics Platform"/>
            <person name="Russ C."/>
            <person name="Tyler B."/>
            <person name="Panabieres F."/>
            <person name="Shan W."/>
            <person name="Tripathy S."/>
            <person name="Grunwald N."/>
            <person name="Machado M."/>
            <person name="Johnson C.S."/>
            <person name="Arredondo F."/>
            <person name="Hong C."/>
            <person name="Coffey M."/>
            <person name="Young S.K."/>
            <person name="Zeng Q."/>
            <person name="Gargeya S."/>
            <person name="Fitzgerald M."/>
            <person name="Abouelleil A."/>
            <person name="Alvarado L."/>
            <person name="Chapman S.B."/>
            <person name="Gainer-Dewar J."/>
            <person name="Goldberg J."/>
            <person name="Griggs A."/>
            <person name="Gujja S."/>
            <person name="Hansen M."/>
            <person name="Howarth C."/>
            <person name="Imamovic A."/>
            <person name="Ireland A."/>
            <person name="Larimer J."/>
            <person name="McCowan C."/>
            <person name="Murphy C."/>
            <person name="Pearson M."/>
            <person name="Poon T.W."/>
            <person name="Priest M."/>
            <person name="Roberts A."/>
            <person name="Saif S."/>
            <person name="Shea T."/>
            <person name="Sykes S."/>
            <person name="Wortman J."/>
            <person name="Nusbaum C."/>
            <person name="Birren B."/>
        </authorList>
    </citation>
    <scope>NUCLEOTIDE SEQUENCE [LARGE SCALE GENOMIC DNA]</scope>
    <source>
        <strain evidence="2 3">P1569</strain>
    </source>
</reference>
<dbReference type="Proteomes" id="UP000018721">
    <property type="component" value="Unassembled WGS sequence"/>
</dbReference>
<gene>
    <name evidence="2" type="ORF">F443_09208</name>
</gene>
<protein>
    <submittedName>
        <fullName evidence="2">Uncharacterized protein</fullName>
    </submittedName>
</protein>
<keyword evidence="3" id="KW-1185">Reference proteome</keyword>
<dbReference type="EMBL" id="ANIZ01001576">
    <property type="protein sequence ID" value="ETI46403.1"/>
    <property type="molecule type" value="Genomic_DNA"/>
</dbReference>
<dbReference type="AlphaFoldDB" id="V9F6Q4"/>
<evidence type="ECO:0000313" key="3">
    <source>
        <dbReference type="Proteomes" id="UP000018721"/>
    </source>
</evidence>
<dbReference type="HOGENOM" id="CLU_2676464_0_0_1"/>
<name>V9F6Q4_PHYNI</name>
<proteinExistence type="predicted"/>
<feature type="region of interest" description="Disordered" evidence="1">
    <location>
        <begin position="1"/>
        <end position="34"/>
    </location>
</feature>
<comment type="caution">
    <text evidence="2">The sequence shown here is derived from an EMBL/GenBank/DDBJ whole genome shotgun (WGS) entry which is preliminary data.</text>
</comment>
<organism evidence="2 3">
    <name type="scientific">Phytophthora nicotianae P1569</name>
    <dbReference type="NCBI Taxonomy" id="1317065"/>
    <lineage>
        <taxon>Eukaryota</taxon>
        <taxon>Sar</taxon>
        <taxon>Stramenopiles</taxon>
        <taxon>Oomycota</taxon>
        <taxon>Peronosporomycetes</taxon>
        <taxon>Peronosporales</taxon>
        <taxon>Peronosporaceae</taxon>
        <taxon>Phytophthora</taxon>
    </lineage>
</organism>
<evidence type="ECO:0000256" key="1">
    <source>
        <dbReference type="SAM" id="MobiDB-lite"/>
    </source>
</evidence>
<sequence length="75" mass="8005">MSKYPSLCTRTRRVTPASRSRRGSTETERHSNTCRISGNDHRRLCASSVCSCTATRSITSATRGSTGSGCSCTSA</sequence>
<evidence type="ECO:0000313" key="2">
    <source>
        <dbReference type="EMBL" id="ETI46403.1"/>
    </source>
</evidence>